<dbReference type="CDD" id="cd04301">
    <property type="entry name" value="NAT_SF"/>
    <property type="match status" value="1"/>
</dbReference>
<feature type="domain" description="N-acetyltransferase" evidence="3">
    <location>
        <begin position="124"/>
        <end position="269"/>
    </location>
</feature>
<reference evidence="4 5" key="1">
    <citation type="submission" date="2020-01" db="EMBL/GenBank/DDBJ databases">
        <title>Genome analysis of Anaerocolumna sp. CBA3638.</title>
        <authorList>
            <person name="Kim J."/>
            <person name="Roh S.W."/>
        </authorList>
    </citation>
    <scope>NUCLEOTIDE SEQUENCE [LARGE SCALE GENOMIC DNA]</scope>
    <source>
        <strain evidence="4 5">CBA3638</strain>
    </source>
</reference>
<dbReference type="InterPro" id="IPR016181">
    <property type="entry name" value="Acyl_CoA_acyltransferase"/>
</dbReference>
<name>A0A6P1TG30_9FIRM</name>
<dbReference type="AlphaFoldDB" id="A0A6P1TG30"/>
<gene>
    <name evidence="4" type="ORF">Ana3638_04265</name>
</gene>
<dbReference type="RefSeq" id="WP_161836929.1">
    <property type="nucleotide sequence ID" value="NZ_CP048000.1"/>
</dbReference>
<dbReference type="KEGG" id="anr:Ana3638_04265"/>
<keyword evidence="1 4" id="KW-0808">Transferase</keyword>
<evidence type="ECO:0000313" key="4">
    <source>
        <dbReference type="EMBL" id="QHQ60094.1"/>
    </source>
</evidence>
<dbReference type="InterPro" id="IPR050680">
    <property type="entry name" value="YpeA/RimI_acetyltransf"/>
</dbReference>
<keyword evidence="5" id="KW-1185">Reference proteome</keyword>
<dbReference type="EMBL" id="CP048000">
    <property type="protein sequence ID" value="QHQ60094.1"/>
    <property type="molecule type" value="Genomic_DNA"/>
</dbReference>
<dbReference type="SUPFAM" id="SSF55729">
    <property type="entry name" value="Acyl-CoA N-acyltransferases (Nat)"/>
    <property type="match status" value="1"/>
</dbReference>
<sequence>MTKQEFDNLKKESVTYKYNSFEYLEYENVQNYQLIQKDESILLIYGENSEIGCFGVSWAANIAEDLVSAVKRLGPNILISFIPAKWKDYFNENGFSDYAIFRGYWIQDITKIKGYGDYCLLQEKECKQASEVTLSCRNQSRGFHGESEEGIRSWIKGENPNAKDSNSRHCSILIHKESDKIVGIALVAVYDYDSTNGPVLWLREIAVHPDYQGKGIGRKLILQGIKFGKEREAKRAFLMADDCNENAIGLYKSVGFVPDDDVEINLVSG</sequence>
<protein>
    <submittedName>
        <fullName evidence="4">GNAT family N-acetyltransferase</fullName>
    </submittedName>
</protein>
<evidence type="ECO:0000256" key="1">
    <source>
        <dbReference type="ARBA" id="ARBA00022679"/>
    </source>
</evidence>
<dbReference type="InterPro" id="IPR000182">
    <property type="entry name" value="GNAT_dom"/>
</dbReference>
<dbReference type="PROSITE" id="PS51186">
    <property type="entry name" value="GNAT"/>
    <property type="match status" value="1"/>
</dbReference>
<dbReference type="PANTHER" id="PTHR43420">
    <property type="entry name" value="ACETYLTRANSFERASE"/>
    <property type="match status" value="1"/>
</dbReference>
<dbReference type="GO" id="GO:0016747">
    <property type="term" value="F:acyltransferase activity, transferring groups other than amino-acyl groups"/>
    <property type="evidence" value="ECO:0007669"/>
    <property type="project" value="InterPro"/>
</dbReference>
<organism evidence="4 5">
    <name type="scientific">Anaerocolumna sedimenticola</name>
    <dbReference type="NCBI Taxonomy" id="2696063"/>
    <lineage>
        <taxon>Bacteria</taxon>
        <taxon>Bacillati</taxon>
        <taxon>Bacillota</taxon>
        <taxon>Clostridia</taxon>
        <taxon>Lachnospirales</taxon>
        <taxon>Lachnospiraceae</taxon>
        <taxon>Anaerocolumna</taxon>
    </lineage>
</organism>
<dbReference type="Gene3D" id="3.40.630.30">
    <property type="match status" value="1"/>
</dbReference>
<proteinExistence type="predicted"/>
<keyword evidence="2" id="KW-0012">Acyltransferase</keyword>
<evidence type="ECO:0000313" key="5">
    <source>
        <dbReference type="Proteomes" id="UP000464314"/>
    </source>
</evidence>
<accession>A0A6P1TG30</accession>
<evidence type="ECO:0000259" key="3">
    <source>
        <dbReference type="PROSITE" id="PS51186"/>
    </source>
</evidence>
<evidence type="ECO:0000256" key="2">
    <source>
        <dbReference type="ARBA" id="ARBA00023315"/>
    </source>
</evidence>
<dbReference type="Pfam" id="PF00583">
    <property type="entry name" value="Acetyltransf_1"/>
    <property type="match status" value="1"/>
</dbReference>
<dbReference type="Proteomes" id="UP000464314">
    <property type="component" value="Chromosome"/>
</dbReference>